<evidence type="ECO:0000256" key="2">
    <source>
        <dbReference type="ARBA" id="ARBA00004613"/>
    </source>
</evidence>
<dbReference type="Pfam" id="PF05730">
    <property type="entry name" value="CFEM"/>
    <property type="match status" value="1"/>
</dbReference>
<feature type="region of interest" description="Disordered" evidence="10">
    <location>
        <begin position="214"/>
        <end position="246"/>
    </location>
</feature>
<evidence type="ECO:0000256" key="9">
    <source>
        <dbReference type="PROSITE-ProRule" id="PRU01356"/>
    </source>
</evidence>
<keyword evidence="8" id="KW-0449">Lipoprotein</keyword>
<organism evidence="14 15">
    <name type="scientific">Orbilia blumenaviensis</name>
    <dbReference type="NCBI Taxonomy" id="1796055"/>
    <lineage>
        <taxon>Eukaryota</taxon>
        <taxon>Fungi</taxon>
        <taxon>Dikarya</taxon>
        <taxon>Ascomycota</taxon>
        <taxon>Pezizomycotina</taxon>
        <taxon>Orbiliomycetes</taxon>
        <taxon>Orbiliales</taxon>
        <taxon>Orbiliaceae</taxon>
        <taxon>Orbilia</taxon>
    </lineage>
</organism>
<feature type="compositionally biased region" description="Low complexity" evidence="10">
    <location>
        <begin position="120"/>
        <end position="149"/>
    </location>
</feature>
<accession>A0AAV9VKW1</accession>
<evidence type="ECO:0000256" key="8">
    <source>
        <dbReference type="ARBA" id="ARBA00023288"/>
    </source>
</evidence>
<keyword evidence="11" id="KW-0472">Membrane</keyword>
<keyword evidence="5" id="KW-0336">GPI-anchor</keyword>
<dbReference type="GO" id="GO:0098552">
    <property type="term" value="C:side of membrane"/>
    <property type="evidence" value="ECO:0007669"/>
    <property type="project" value="UniProtKB-KW"/>
</dbReference>
<dbReference type="PROSITE" id="PS52012">
    <property type="entry name" value="CFEM"/>
    <property type="match status" value="1"/>
</dbReference>
<comment type="similarity">
    <text evidence="3">Belongs to the RBT5 family.</text>
</comment>
<dbReference type="InterPro" id="IPR008427">
    <property type="entry name" value="Extracellular_membr_CFEM_dom"/>
</dbReference>
<dbReference type="Proteomes" id="UP001373714">
    <property type="component" value="Unassembled WGS sequence"/>
</dbReference>
<evidence type="ECO:0000256" key="10">
    <source>
        <dbReference type="SAM" id="MobiDB-lite"/>
    </source>
</evidence>
<protein>
    <recommendedName>
        <fullName evidence="13">CFEM domain-containing protein</fullName>
    </recommendedName>
</protein>
<keyword evidence="11" id="KW-0812">Transmembrane</keyword>
<keyword evidence="15" id="KW-1185">Reference proteome</keyword>
<dbReference type="GO" id="GO:0005576">
    <property type="term" value="C:extracellular region"/>
    <property type="evidence" value="ECO:0007669"/>
    <property type="project" value="UniProtKB-SubCell"/>
</dbReference>
<evidence type="ECO:0000256" key="3">
    <source>
        <dbReference type="ARBA" id="ARBA00010031"/>
    </source>
</evidence>
<feature type="disulfide bond" evidence="9">
    <location>
        <begin position="46"/>
        <end position="53"/>
    </location>
</feature>
<feature type="chain" id="PRO_5043530279" description="CFEM domain-containing protein" evidence="12">
    <location>
        <begin position="25"/>
        <end position="246"/>
    </location>
</feature>
<comment type="caution">
    <text evidence="9">Lacks conserved residue(s) required for the propagation of feature annotation.</text>
</comment>
<dbReference type="AlphaFoldDB" id="A0AAV9VKW1"/>
<reference evidence="14 15" key="1">
    <citation type="submission" date="2019-10" db="EMBL/GenBank/DDBJ databases">
        <authorList>
            <person name="Palmer J.M."/>
        </authorList>
    </citation>
    <scope>NUCLEOTIDE SEQUENCE [LARGE SCALE GENOMIC DNA]</scope>
    <source>
        <strain evidence="14 15">TWF730</strain>
    </source>
</reference>
<keyword evidence="7 9" id="KW-1015">Disulfide bond</keyword>
<feature type="disulfide bond" evidence="9">
    <location>
        <begin position="36"/>
        <end position="67"/>
    </location>
</feature>
<sequence length="246" mass="24935">MHLFISNIPLLLLWALLSVTCAIAQLSALVGCSGSCLYDAVTGAGCLNTNYQCVCLPDVFSPVFVPCVIRSCTQTESQYSLMIARDACGIAGDNSQVPSASSTVSQESTDTIPIAGAPSGGSTLSTSRTTSEPPSLPITPTTTTTGLSSNQPITSTSLDGPPAAEPTSGALNSNGTRLSTGAIAGITVGVGGLVISLIVCLYIIYRLKSGKRGVPSAPVAKDSNPPNPPELGGIGPDNDLPGQLVR</sequence>
<evidence type="ECO:0000259" key="13">
    <source>
        <dbReference type="PROSITE" id="PS52012"/>
    </source>
</evidence>
<dbReference type="EMBL" id="JAVHNS010000002">
    <property type="protein sequence ID" value="KAK6361591.1"/>
    <property type="molecule type" value="Genomic_DNA"/>
</dbReference>
<feature type="disulfide bond" evidence="9">
    <location>
        <begin position="32"/>
        <end position="72"/>
    </location>
</feature>
<keyword evidence="6 12" id="KW-0732">Signal</keyword>
<evidence type="ECO:0000256" key="4">
    <source>
        <dbReference type="ARBA" id="ARBA00022525"/>
    </source>
</evidence>
<evidence type="ECO:0000313" key="14">
    <source>
        <dbReference type="EMBL" id="KAK6361591.1"/>
    </source>
</evidence>
<comment type="subcellular location">
    <subcellularLocation>
        <location evidence="1">Membrane</location>
        <topology evidence="1">Lipid-anchor</topology>
        <topology evidence="1">GPI-anchor</topology>
    </subcellularLocation>
    <subcellularLocation>
        <location evidence="2">Secreted</location>
    </subcellularLocation>
</comment>
<evidence type="ECO:0000256" key="11">
    <source>
        <dbReference type="SAM" id="Phobius"/>
    </source>
</evidence>
<proteinExistence type="inferred from homology"/>
<evidence type="ECO:0000313" key="15">
    <source>
        <dbReference type="Proteomes" id="UP001373714"/>
    </source>
</evidence>
<feature type="region of interest" description="Disordered" evidence="10">
    <location>
        <begin position="99"/>
        <end position="176"/>
    </location>
</feature>
<feature type="signal peptide" evidence="12">
    <location>
        <begin position="1"/>
        <end position="24"/>
    </location>
</feature>
<feature type="compositionally biased region" description="Polar residues" evidence="10">
    <location>
        <begin position="99"/>
        <end position="111"/>
    </location>
</feature>
<feature type="domain" description="CFEM" evidence="13">
    <location>
        <begin position="3"/>
        <end position="112"/>
    </location>
</feature>
<comment type="caution">
    <text evidence="14">The sequence shown here is derived from an EMBL/GenBank/DDBJ whole genome shotgun (WGS) entry which is preliminary data.</text>
</comment>
<name>A0AAV9VKW1_9PEZI</name>
<feature type="disulfide bond" evidence="9">
    <location>
        <begin position="55"/>
        <end position="88"/>
    </location>
</feature>
<evidence type="ECO:0000256" key="6">
    <source>
        <dbReference type="ARBA" id="ARBA00022729"/>
    </source>
</evidence>
<evidence type="ECO:0000256" key="12">
    <source>
        <dbReference type="SAM" id="SignalP"/>
    </source>
</evidence>
<keyword evidence="4" id="KW-0964">Secreted</keyword>
<evidence type="ECO:0000256" key="1">
    <source>
        <dbReference type="ARBA" id="ARBA00004589"/>
    </source>
</evidence>
<feature type="transmembrane region" description="Helical" evidence="11">
    <location>
        <begin position="182"/>
        <end position="205"/>
    </location>
</feature>
<evidence type="ECO:0000256" key="5">
    <source>
        <dbReference type="ARBA" id="ARBA00022622"/>
    </source>
</evidence>
<keyword evidence="11" id="KW-1133">Transmembrane helix</keyword>
<keyword evidence="5" id="KW-0325">Glycoprotein</keyword>
<evidence type="ECO:0000256" key="7">
    <source>
        <dbReference type="ARBA" id="ARBA00023157"/>
    </source>
</evidence>
<gene>
    <name evidence="14" type="ORF">TWF730_005312</name>
</gene>